<organism evidence="1 2">
    <name type="scientific">Strigamia maritima</name>
    <name type="common">European centipede</name>
    <name type="synonym">Geophilus maritimus</name>
    <dbReference type="NCBI Taxonomy" id="126957"/>
    <lineage>
        <taxon>Eukaryota</taxon>
        <taxon>Metazoa</taxon>
        <taxon>Ecdysozoa</taxon>
        <taxon>Arthropoda</taxon>
        <taxon>Myriapoda</taxon>
        <taxon>Chilopoda</taxon>
        <taxon>Pleurostigmophora</taxon>
        <taxon>Geophilomorpha</taxon>
        <taxon>Linotaeniidae</taxon>
        <taxon>Strigamia</taxon>
    </lineage>
</organism>
<name>T1JFD5_STRMM</name>
<dbReference type="Proteomes" id="UP000014500">
    <property type="component" value="Unassembled WGS sequence"/>
</dbReference>
<evidence type="ECO:0000313" key="1">
    <source>
        <dbReference type="EnsemblMetazoa" id="SMAR012549-PA"/>
    </source>
</evidence>
<protein>
    <recommendedName>
        <fullName evidence="3">MULE transposase domain-containing protein</fullName>
    </recommendedName>
</protein>
<dbReference type="AlphaFoldDB" id="T1JFD5"/>
<evidence type="ECO:0000313" key="2">
    <source>
        <dbReference type="Proteomes" id="UP000014500"/>
    </source>
</evidence>
<dbReference type="EMBL" id="JH432153">
    <property type="status" value="NOT_ANNOTATED_CDS"/>
    <property type="molecule type" value="Genomic_DNA"/>
</dbReference>
<dbReference type="HOGENOM" id="CLU_678478_0_0_1"/>
<accession>T1JFD5</accession>
<dbReference type="OMA" id="WLMNDES"/>
<reference evidence="2" key="1">
    <citation type="submission" date="2011-05" db="EMBL/GenBank/DDBJ databases">
        <authorList>
            <person name="Richards S.R."/>
            <person name="Qu J."/>
            <person name="Jiang H."/>
            <person name="Jhangiani S.N."/>
            <person name="Agravi P."/>
            <person name="Goodspeed R."/>
            <person name="Gross S."/>
            <person name="Mandapat C."/>
            <person name="Jackson L."/>
            <person name="Mathew T."/>
            <person name="Pu L."/>
            <person name="Thornton R."/>
            <person name="Saada N."/>
            <person name="Wilczek-Boney K.B."/>
            <person name="Lee S."/>
            <person name="Kovar C."/>
            <person name="Wu Y."/>
            <person name="Scherer S.E."/>
            <person name="Worley K.C."/>
            <person name="Muzny D.M."/>
            <person name="Gibbs R."/>
        </authorList>
    </citation>
    <scope>NUCLEOTIDE SEQUENCE</scope>
    <source>
        <strain evidence="2">Brora</strain>
    </source>
</reference>
<reference evidence="1" key="2">
    <citation type="submission" date="2015-02" db="UniProtKB">
        <authorList>
            <consortium name="EnsemblMetazoa"/>
        </authorList>
    </citation>
    <scope>IDENTIFICATION</scope>
</reference>
<evidence type="ECO:0008006" key="3">
    <source>
        <dbReference type="Google" id="ProtNLM"/>
    </source>
</evidence>
<sequence length="406" mass="45812">MSSAYRLSRNSEITARYQARYEEHSQPIAGALRSIFRADFWVDGNRGNFWPQPGHRVPPGDLGFSIQNPNFQKLCIRNIVTVNQQLCVVDATGSLVRSIRRGPYKSGPIFLYLCVMTDAGKNGLPVLQMLSESHDSLTIQVWLSKWLLAGAPKPKQVISDFSLAILGAIVRTFTTCFSFKYYIEKCYRILMKITLTLPECFIRVDVAHLVKLVCNWKCLTCFISRAREFFIRCVVQILQSDSLTDIQELIRAILIMSLCNYEEKSASLQKDCPCEISKKWLKERISSNCRNDDCLMGLLGTEPTSVGDDFVQFADELADNSLSTWINSILEQVQTNLLDDGDRDNIQHLPAIVSPLLKLCYTIPVWTAVMVPVFKYGNQTASSAAVESAFNELKTHHLQKRATCAS</sequence>
<dbReference type="eggNOG" id="ENOG502SAMZ">
    <property type="taxonomic scope" value="Eukaryota"/>
</dbReference>
<proteinExistence type="predicted"/>
<dbReference type="PhylomeDB" id="T1JFD5"/>
<keyword evidence="2" id="KW-1185">Reference proteome</keyword>
<dbReference type="EnsemblMetazoa" id="SMAR012549-RA">
    <property type="protein sequence ID" value="SMAR012549-PA"/>
    <property type="gene ID" value="SMAR012549"/>
</dbReference>